<reference evidence="5" key="1">
    <citation type="submission" date="2022-07" db="EMBL/GenBank/DDBJ databases">
        <title>Taxonomy of Aspergillus series Nigri: significant species reduction supported by multi-species coalescent approaches.</title>
        <authorList>
            <person name="Bian C."/>
            <person name="Kusuya Y."/>
            <person name="Sklenar F."/>
            <person name="D'hooge E."/>
            <person name="Yaguchi T."/>
            <person name="Takahashi H."/>
            <person name="Hubka V."/>
        </authorList>
    </citation>
    <scope>NUCLEOTIDE SEQUENCE</scope>
    <source>
        <strain evidence="5">CBS 733.88</strain>
    </source>
</reference>
<proteinExistence type="inferred from homology"/>
<dbReference type="Proteomes" id="UP001143548">
    <property type="component" value="Unassembled WGS sequence"/>
</dbReference>
<gene>
    <name evidence="5" type="ORF">AbraCBS73388_008453</name>
</gene>
<dbReference type="GO" id="GO:0016491">
    <property type="term" value="F:oxidoreductase activity"/>
    <property type="evidence" value="ECO:0007669"/>
    <property type="project" value="UniProtKB-KW"/>
</dbReference>
<evidence type="ECO:0000313" key="6">
    <source>
        <dbReference type="Proteomes" id="UP001143548"/>
    </source>
</evidence>
<dbReference type="InterPro" id="IPR002347">
    <property type="entry name" value="SDR_fam"/>
</dbReference>
<dbReference type="Pfam" id="PF00106">
    <property type="entry name" value="adh_short"/>
    <property type="match status" value="1"/>
</dbReference>
<organism evidence="5 6">
    <name type="scientific">Aspergillus brasiliensis</name>
    <dbReference type="NCBI Taxonomy" id="319629"/>
    <lineage>
        <taxon>Eukaryota</taxon>
        <taxon>Fungi</taxon>
        <taxon>Dikarya</taxon>
        <taxon>Ascomycota</taxon>
        <taxon>Pezizomycotina</taxon>
        <taxon>Eurotiomycetes</taxon>
        <taxon>Eurotiomycetidae</taxon>
        <taxon>Eurotiales</taxon>
        <taxon>Aspergillaceae</taxon>
        <taxon>Aspergillus</taxon>
        <taxon>Aspergillus subgen. Circumdati</taxon>
    </lineage>
</organism>
<evidence type="ECO:0000256" key="1">
    <source>
        <dbReference type="ARBA" id="ARBA00006484"/>
    </source>
</evidence>
<evidence type="ECO:0000256" key="3">
    <source>
        <dbReference type="ARBA" id="ARBA00023002"/>
    </source>
</evidence>
<comment type="caution">
    <text evidence="5">The sequence shown here is derived from an EMBL/GenBank/DDBJ whole genome shotgun (WGS) entry which is preliminary data.</text>
</comment>
<dbReference type="InterPro" id="IPR036291">
    <property type="entry name" value="NAD(P)-bd_dom_sf"/>
</dbReference>
<dbReference type="AlphaFoldDB" id="A0A9W5YT60"/>
<protein>
    <recommendedName>
        <fullName evidence="7">Short-chain dehydrogenase</fullName>
    </recommendedName>
</protein>
<accession>A0A9W5YT60</accession>
<dbReference type="PRINTS" id="PR00080">
    <property type="entry name" value="SDRFAMILY"/>
</dbReference>
<evidence type="ECO:0000256" key="4">
    <source>
        <dbReference type="RuleBase" id="RU000363"/>
    </source>
</evidence>
<comment type="similarity">
    <text evidence="1 4">Belongs to the short-chain dehydrogenases/reductases (SDR) family.</text>
</comment>
<dbReference type="EMBL" id="BROQ01000050">
    <property type="protein sequence ID" value="GKZ22314.1"/>
    <property type="molecule type" value="Genomic_DNA"/>
</dbReference>
<evidence type="ECO:0008006" key="7">
    <source>
        <dbReference type="Google" id="ProtNLM"/>
    </source>
</evidence>
<sequence>MFFSAESTSEEVCHVLADFIKGSRVLITGVTLGSIGGEAALQISRHAPALLVLAGRDLQTLQATENAIKRETPDANTRLLILDLSSQQSVRKAAAQVNSYPERIDRLINNAGVMAAPYTTTPEGVELQFGINHIGHFLFTNLILGRMISAETTVRVVNVSSAGHKRGPVRFEDLNFQNGKCYDKWQAYGQSKTANMLFSVSLAERAGSKGVQSFSLYPGRRETGIGRHLKPEEWVNAGWKHEDGRINDDPKLNWRTASQGAATLIVAAYDPSISDKNGSYMVNNQVNNDEAVDYALDPENAERLWKLSEEIVGQKFEY</sequence>
<dbReference type="SUPFAM" id="SSF51735">
    <property type="entry name" value="NAD(P)-binding Rossmann-fold domains"/>
    <property type="match status" value="1"/>
</dbReference>
<evidence type="ECO:0000313" key="5">
    <source>
        <dbReference type="EMBL" id="GKZ22314.1"/>
    </source>
</evidence>
<keyword evidence="3" id="KW-0560">Oxidoreductase</keyword>
<keyword evidence="2" id="KW-0521">NADP</keyword>
<dbReference type="Gene3D" id="3.40.50.720">
    <property type="entry name" value="NAD(P)-binding Rossmann-like Domain"/>
    <property type="match status" value="1"/>
</dbReference>
<evidence type="ECO:0000256" key="2">
    <source>
        <dbReference type="ARBA" id="ARBA00022857"/>
    </source>
</evidence>
<dbReference type="PANTHER" id="PTHR24320:SF283">
    <property type="entry name" value="RETINOL DEHYDROGENASE 11"/>
    <property type="match status" value="1"/>
</dbReference>
<name>A0A9W5YT60_9EURO</name>
<dbReference type="PANTHER" id="PTHR24320">
    <property type="entry name" value="RETINOL DEHYDROGENASE"/>
    <property type="match status" value="1"/>
</dbReference>